<comment type="caution">
    <text evidence="2">The sequence shown here is derived from an EMBL/GenBank/DDBJ whole genome shotgun (WGS) entry which is preliminary data.</text>
</comment>
<gene>
    <name evidence="2" type="ORF">E2C01_073185</name>
</gene>
<feature type="compositionally biased region" description="Basic residues" evidence="1">
    <location>
        <begin position="71"/>
        <end position="86"/>
    </location>
</feature>
<feature type="region of interest" description="Disordered" evidence="1">
    <location>
        <begin position="1"/>
        <end position="94"/>
    </location>
</feature>
<feature type="compositionally biased region" description="Pro residues" evidence="1">
    <location>
        <begin position="49"/>
        <end position="61"/>
    </location>
</feature>
<evidence type="ECO:0000313" key="2">
    <source>
        <dbReference type="EMBL" id="MPC78691.1"/>
    </source>
</evidence>
<dbReference type="EMBL" id="VSRR010049105">
    <property type="protein sequence ID" value="MPC78691.1"/>
    <property type="molecule type" value="Genomic_DNA"/>
</dbReference>
<name>A0A5B7I043_PORTR</name>
<sequence length="113" mass="12152">MHLFHTPAQHTSTHLLHTPAPRGSSASRTRGQSGSVSGCVSGSPLPNGLAPPPPPALPPPLRVLAFPHSSPVRRRQLAGKPLRQHHSSVELANPDLDTVEGAQWMRRRVHKSP</sequence>
<organism evidence="2 3">
    <name type="scientific">Portunus trituberculatus</name>
    <name type="common">Swimming crab</name>
    <name type="synonym">Neptunus trituberculatus</name>
    <dbReference type="NCBI Taxonomy" id="210409"/>
    <lineage>
        <taxon>Eukaryota</taxon>
        <taxon>Metazoa</taxon>
        <taxon>Ecdysozoa</taxon>
        <taxon>Arthropoda</taxon>
        <taxon>Crustacea</taxon>
        <taxon>Multicrustacea</taxon>
        <taxon>Malacostraca</taxon>
        <taxon>Eumalacostraca</taxon>
        <taxon>Eucarida</taxon>
        <taxon>Decapoda</taxon>
        <taxon>Pleocyemata</taxon>
        <taxon>Brachyura</taxon>
        <taxon>Eubrachyura</taxon>
        <taxon>Portunoidea</taxon>
        <taxon>Portunidae</taxon>
        <taxon>Portuninae</taxon>
        <taxon>Portunus</taxon>
    </lineage>
</organism>
<protein>
    <submittedName>
        <fullName evidence="2">Uncharacterized protein</fullName>
    </submittedName>
</protein>
<dbReference type="Proteomes" id="UP000324222">
    <property type="component" value="Unassembled WGS sequence"/>
</dbReference>
<proteinExistence type="predicted"/>
<evidence type="ECO:0000313" key="3">
    <source>
        <dbReference type="Proteomes" id="UP000324222"/>
    </source>
</evidence>
<reference evidence="2 3" key="1">
    <citation type="submission" date="2019-05" db="EMBL/GenBank/DDBJ databases">
        <title>Another draft genome of Portunus trituberculatus and its Hox gene families provides insights of decapod evolution.</title>
        <authorList>
            <person name="Jeong J.-H."/>
            <person name="Song I."/>
            <person name="Kim S."/>
            <person name="Choi T."/>
            <person name="Kim D."/>
            <person name="Ryu S."/>
            <person name="Kim W."/>
        </authorList>
    </citation>
    <scope>NUCLEOTIDE SEQUENCE [LARGE SCALE GENOMIC DNA]</scope>
    <source>
        <tissue evidence="2">Muscle</tissue>
    </source>
</reference>
<keyword evidence="3" id="KW-1185">Reference proteome</keyword>
<evidence type="ECO:0000256" key="1">
    <source>
        <dbReference type="SAM" id="MobiDB-lite"/>
    </source>
</evidence>
<dbReference type="AlphaFoldDB" id="A0A5B7I043"/>
<feature type="compositionally biased region" description="Low complexity" evidence="1">
    <location>
        <begin position="31"/>
        <end position="48"/>
    </location>
</feature>
<accession>A0A5B7I043</accession>